<reference evidence="2" key="1">
    <citation type="journal article" date="2011" name="PLoS Genet.">
        <title>Genomic analysis of the necrotrophic fungal pathogens Sclerotinia sclerotiorum and Botrytis cinerea.</title>
        <authorList>
            <person name="Amselem J."/>
            <person name="Cuomo C.A."/>
            <person name="van Kan J.A."/>
            <person name="Viaud M."/>
            <person name="Benito E.P."/>
            <person name="Couloux A."/>
            <person name="Coutinho P.M."/>
            <person name="de Vries R.P."/>
            <person name="Dyer P.S."/>
            <person name="Fillinger S."/>
            <person name="Fournier E."/>
            <person name="Gout L."/>
            <person name="Hahn M."/>
            <person name="Kohn L."/>
            <person name="Lapalu N."/>
            <person name="Plummer K.M."/>
            <person name="Pradier J.M."/>
            <person name="Quevillon E."/>
            <person name="Sharon A."/>
            <person name="Simon A."/>
            <person name="ten Have A."/>
            <person name="Tudzynski B."/>
            <person name="Tudzynski P."/>
            <person name="Wincker P."/>
            <person name="Andrew M."/>
            <person name="Anthouard V."/>
            <person name="Beever R.E."/>
            <person name="Beffa R."/>
            <person name="Benoit I."/>
            <person name="Bouzid O."/>
            <person name="Brault B."/>
            <person name="Chen Z."/>
            <person name="Choquer M."/>
            <person name="Collemare J."/>
            <person name="Cotton P."/>
            <person name="Danchin E.G."/>
            <person name="Da Silva C."/>
            <person name="Gautier A."/>
            <person name="Giraud C."/>
            <person name="Giraud T."/>
            <person name="Gonzalez C."/>
            <person name="Grossetete S."/>
            <person name="Guldener U."/>
            <person name="Henrissat B."/>
            <person name="Howlett B.J."/>
            <person name="Kodira C."/>
            <person name="Kretschmer M."/>
            <person name="Lappartient A."/>
            <person name="Leroch M."/>
            <person name="Levis C."/>
            <person name="Mauceli E."/>
            <person name="Neuveglise C."/>
            <person name="Oeser B."/>
            <person name="Pearson M."/>
            <person name="Poulain J."/>
            <person name="Poussereau N."/>
            <person name="Quesneville H."/>
            <person name="Rascle C."/>
            <person name="Schumacher J."/>
            <person name="Segurens B."/>
            <person name="Sexton A."/>
            <person name="Silva E."/>
            <person name="Sirven C."/>
            <person name="Soanes D.M."/>
            <person name="Talbot N.J."/>
            <person name="Templeton M."/>
            <person name="Yandava C."/>
            <person name="Yarden O."/>
            <person name="Zeng Q."/>
            <person name="Rollins J.A."/>
            <person name="Lebrun M.H."/>
            <person name="Dickman M."/>
        </authorList>
    </citation>
    <scope>NUCLEOTIDE SEQUENCE [LARGE SCALE GENOMIC DNA]</scope>
    <source>
        <strain evidence="2">ATCC 18683 / 1980 / Ss-1</strain>
    </source>
</reference>
<dbReference type="RefSeq" id="XP_001588933.1">
    <property type="nucleotide sequence ID" value="XM_001588883.1"/>
</dbReference>
<protein>
    <submittedName>
        <fullName evidence="1">Uncharacterized protein</fullName>
    </submittedName>
</protein>
<name>A7EYR5_SCLS1</name>
<dbReference type="EMBL" id="CH476635">
    <property type="protein sequence ID" value="EDN94607.1"/>
    <property type="molecule type" value="Genomic_DNA"/>
</dbReference>
<sequence length="91" mass="10459">MHWRFTTANEVLVKKRKGLAIATPPKFTTQIQLQTISEENSKVVQGPKNQYIANEPVERLSPLFANRKLFLISFNFANQIIYPRENDVKAA</sequence>
<dbReference type="HOGENOM" id="CLU_2428400_0_0_1"/>
<gene>
    <name evidence="1" type="ORF">SS1G_10481</name>
</gene>
<dbReference type="KEGG" id="ssl:SS1G_10481"/>
<proteinExistence type="predicted"/>
<dbReference type="InParanoid" id="A7EYR5"/>
<accession>A7EYR5</accession>
<dbReference type="Proteomes" id="UP000001312">
    <property type="component" value="Unassembled WGS sequence"/>
</dbReference>
<dbReference type="GeneID" id="5484915"/>
<evidence type="ECO:0000313" key="2">
    <source>
        <dbReference type="Proteomes" id="UP000001312"/>
    </source>
</evidence>
<organism evidence="1 2">
    <name type="scientific">Sclerotinia sclerotiorum (strain ATCC 18683 / 1980 / Ss-1)</name>
    <name type="common">White mold</name>
    <name type="synonym">Whetzelinia sclerotiorum</name>
    <dbReference type="NCBI Taxonomy" id="665079"/>
    <lineage>
        <taxon>Eukaryota</taxon>
        <taxon>Fungi</taxon>
        <taxon>Dikarya</taxon>
        <taxon>Ascomycota</taxon>
        <taxon>Pezizomycotina</taxon>
        <taxon>Leotiomycetes</taxon>
        <taxon>Helotiales</taxon>
        <taxon>Sclerotiniaceae</taxon>
        <taxon>Sclerotinia</taxon>
    </lineage>
</organism>
<keyword evidence="2" id="KW-1185">Reference proteome</keyword>
<evidence type="ECO:0000313" key="1">
    <source>
        <dbReference type="EMBL" id="EDN94607.1"/>
    </source>
</evidence>
<dbReference type="AlphaFoldDB" id="A7EYR5"/>